<dbReference type="VEuPathDB" id="FungiDB:C5L36_0A11590"/>
<dbReference type="Proteomes" id="UP000249293">
    <property type="component" value="Chromosome 1"/>
</dbReference>
<evidence type="ECO:0000313" key="5">
    <source>
        <dbReference type="Proteomes" id="UP000249293"/>
    </source>
</evidence>
<organism evidence="3 4">
    <name type="scientific">Pichia kudriavzevii</name>
    <name type="common">Yeast</name>
    <name type="synonym">Issatchenkia orientalis</name>
    <dbReference type="NCBI Taxonomy" id="4909"/>
    <lineage>
        <taxon>Eukaryota</taxon>
        <taxon>Fungi</taxon>
        <taxon>Dikarya</taxon>
        <taxon>Ascomycota</taxon>
        <taxon>Saccharomycotina</taxon>
        <taxon>Pichiomycetes</taxon>
        <taxon>Pichiales</taxon>
        <taxon>Pichiaceae</taxon>
        <taxon>Pichia</taxon>
    </lineage>
</organism>
<dbReference type="AlphaFoldDB" id="A0A099P9Q1"/>
<feature type="region of interest" description="Disordered" evidence="1">
    <location>
        <begin position="53"/>
        <end position="78"/>
    </location>
</feature>
<feature type="region of interest" description="Disordered" evidence="1">
    <location>
        <begin position="183"/>
        <end position="206"/>
    </location>
</feature>
<proteinExistence type="predicted"/>
<feature type="compositionally biased region" description="Basic and acidic residues" evidence="1">
    <location>
        <begin position="141"/>
        <end position="155"/>
    </location>
</feature>
<accession>A0A099P9Q1</accession>
<feature type="compositionally biased region" description="Polar residues" evidence="1">
    <location>
        <begin position="62"/>
        <end position="72"/>
    </location>
</feature>
<dbReference type="Proteomes" id="UP000029867">
    <property type="component" value="Unassembled WGS sequence"/>
</dbReference>
<evidence type="ECO:0000256" key="1">
    <source>
        <dbReference type="SAM" id="MobiDB-lite"/>
    </source>
</evidence>
<evidence type="ECO:0000313" key="2">
    <source>
        <dbReference type="EMBL" id="AWU74577.1"/>
    </source>
</evidence>
<dbReference type="HOGENOM" id="CLU_427621_0_0_1"/>
<reference evidence="2 5" key="3">
    <citation type="submission" date="2018-06" db="EMBL/GenBank/DDBJ databases">
        <title>Population genomics shows no distinction between pathogenic Candida krusei and environmental Pichia kudriavzevii: One species, four names.</title>
        <authorList>
            <person name="Douglass A.P."/>
            <person name="Offei B."/>
            <person name="Braun-Galleani S."/>
            <person name="Coughlan A.Y."/>
            <person name="Martos A."/>
            <person name="Ortiz-Merino R.A."/>
            <person name="Byrne K.P."/>
            <person name="Wolfe K.H."/>
        </authorList>
    </citation>
    <scope>NUCLEOTIDE SEQUENCE [LARGE SCALE GENOMIC DNA]</scope>
    <source>
        <strain evidence="2 5">CBS573</strain>
    </source>
</reference>
<dbReference type="RefSeq" id="XP_029320054.1">
    <property type="nucleotide sequence ID" value="XM_029464194.1"/>
</dbReference>
<dbReference type="EMBL" id="JQFK01000001">
    <property type="protein sequence ID" value="KGK40766.1"/>
    <property type="molecule type" value="Genomic_DNA"/>
</dbReference>
<evidence type="ECO:0000313" key="4">
    <source>
        <dbReference type="Proteomes" id="UP000029867"/>
    </source>
</evidence>
<reference evidence="4" key="1">
    <citation type="journal article" date="2014" name="Microb. Cell Fact.">
        <title>Exploiting Issatchenkia orientalis SD108 for succinic acid production.</title>
        <authorList>
            <person name="Xiao H."/>
            <person name="Shao Z."/>
            <person name="Jiang Y."/>
            <person name="Dole S."/>
            <person name="Zhao H."/>
        </authorList>
    </citation>
    <scope>NUCLEOTIDE SEQUENCE [LARGE SCALE GENOMIC DNA]</scope>
    <source>
        <strain evidence="4">SD108</strain>
    </source>
</reference>
<gene>
    <name evidence="2" type="ORF">C5L36_0A11590</name>
    <name evidence="3" type="ORF">JL09_g136</name>
</gene>
<reference evidence="3" key="2">
    <citation type="submission" date="2014-08" db="EMBL/GenBank/DDBJ databases">
        <title>Exploiting Issatchenkia orientalis SD108 for Succinic Acid Production.</title>
        <authorList>
            <person name="Xiao H."/>
            <person name="Shao Z."/>
            <person name="Jiang Y."/>
            <person name="Dole S."/>
            <person name="Zhao H."/>
        </authorList>
    </citation>
    <scope>NUCLEOTIDE SEQUENCE [LARGE SCALE GENOMIC DNA]</scope>
    <source>
        <strain evidence="3">SD108</strain>
    </source>
</reference>
<dbReference type="OrthoDB" id="3996079at2759"/>
<evidence type="ECO:0000313" key="3">
    <source>
        <dbReference type="EMBL" id="KGK40766.1"/>
    </source>
</evidence>
<dbReference type="KEGG" id="pkz:C5L36_0A11590"/>
<keyword evidence="5" id="KW-1185">Reference proteome</keyword>
<feature type="region of interest" description="Disordered" evidence="1">
    <location>
        <begin position="135"/>
        <end position="155"/>
    </location>
</feature>
<sequence>MSIYGRLRRKPPVVNKTLFSPTKHKVEEITSSSTDLSSISANSFSSTSSLESFHTNEKDCNSDQYYSTQSKRTAAMSLRSPVKKSRLSFYPRSAFKGFEELENEEIGQSPHSEPSENPLKTARKTTLFSKISICESQTDEESAKESTTENKPRNVDFSDDEFAVELSSTLKTLNTRLKKLQSDAVNEKDTNNTNEESEPVASTGFPSGLKTYGNVRSIKVEEKSLSDEENDSDGAINQNDYICSTATKSTTQSSVELRVSGELESCKLEFEMIIEQFEDWIDQGRSDFLQLKLDLTIKIQKDLKFESYLRNYIVNTSNRRVRTVLLHIVTHDTKIPILDLHLIGFFKLPIIYAYLHIITLSNADDVPIRDYITENCKFQKKITSYLVDDWLLKYSTVSVYSAILNTLLAVDITDFGKLETQKRDTILKFTKSCMMLEDRMKSSIAIQVLKRFLPKVCAADAATLIEDIMQVFLNTPHGDVYKTNSILECLITASDLFEEKQVQNLLFSKIAWNKLWCIAQSANTLGNKSLNDLEEKQWLFALGYLFGFINQDYSITEESQLEIMRGIISLPVLNKSTYSTVELHGYGYLGIVAYHFLQKFGCLHTEESLQLEKLCQIFKSNNTEPNNRLTDYVYSVLEKL</sequence>
<protein>
    <submittedName>
        <fullName evidence="3">Uncharacterized protein</fullName>
    </submittedName>
</protein>
<dbReference type="GeneID" id="40382287"/>
<dbReference type="EMBL" id="CP028773">
    <property type="protein sequence ID" value="AWU74577.1"/>
    <property type="molecule type" value="Genomic_DNA"/>
</dbReference>
<name>A0A099P9Q1_PICKU</name>